<dbReference type="GO" id="GO:0071111">
    <property type="term" value="F:cyclic-guanylate-specific phosphodiesterase activity"/>
    <property type="evidence" value="ECO:0007669"/>
    <property type="project" value="InterPro"/>
</dbReference>
<evidence type="ECO:0000313" key="5">
    <source>
        <dbReference type="Proteomes" id="UP000886752"/>
    </source>
</evidence>
<dbReference type="InterPro" id="IPR000160">
    <property type="entry name" value="GGDEF_dom"/>
</dbReference>
<dbReference type="PROSITE" id="PS50883">
    <property type="entry name" value="EAL"/>
    <property type="match status" value="1"/>
</dbReference>
<reference evidence="4" key="1">
    <citation type="journal article" date="2021" name="PeerJ">
        <title>Extensive microbial diversity within the chicken gut microbiome revealed by metagenomics and culture.</title>
        <authorList>
            <person name="Gilroy R."/>
            <person name="Ravi A."/>
            <person name="Getino M."/>
            <person name="Pursley I."/>
            <person name="Horton D.L."/>
            <person name="Alikhan N.F."/>
            <person name="Baker D."/>
            <person name="Gharbi K."/>
            <person name="Hall N."/>
            <person name="Watson M."/>
            <person name="Adriaenssens E.M."/>
            <person name="Foster-Nyarko E."/>
            <person name="Jarju S."/>
            <person name="Secka A."/>
            <person name="Antonio M."/>
            <person name="Oren A."/>
            <person name="Chaudhuri R.R."/>
            <person name="La Ragione R."/>
            <person name="Hildebrand F."/>
            <person name="Pallen M.J."/>
        </authorList>
    </citation>
    <scope>NUCLEOTIDE SEQUENCE</scope>
    <source>
        <strain evidence="4">ChiHecec2B26-446</strain>
    </source>
</reference>
<evidence type="ECO:0000259" key="3">
    <source>
        <dbReference type="PROSITE" id="PS50887"/>
    </source>
</evidence>
<dbReference type="SMART" id="SM00267">
    <property type="entry name" value="GGDEF"/>
    <property type="match status" value="1"/>
</dbReference>
<feature type="domain" description="GGDEF" evidence="3">
    <location>
        <begin position="360"/>
        <end position="496"/>
    </location>
</feature>
<gene>
    <name evidence="4" type="ORF">H9894_05280</name>
</gene>
<comment type="caution">
    <text evidence="4">The sequence shown here is derived from an EMBL/GenBank/DDBJ whole genome shotgun (WGS) entry which is preliminary data.</text>
</comment>
<dbReference type="InterPro" id="IPR043128">
    <property type="entry name" value="Rev_trsase/Diguanyl_cyclase"/>
</dbReference>
<dbReference type="InterPro" id="IPR050706">
    <property type="entry name" value="Cyclic-di-GMP_PDE-like"/>
</dbReference>
<evidence type="ECO:0000256" key="1">
    <source>
        <dbReference type="SAM" id="Phobius"/>
    </source>
</evidence>
<feature type="transmembrane region" description="Helical" evidence="1">
    <location>
        <begin position="20"/>
        <end position="40"/>
    </location>
</feature>
<dbReference type="InterPro" id="IPR029787">
    <property type="entry name" value="Nucleotide_cyclase"/>
</dbReference>
<proteinExistence type="predicted"/>
<protein>
    <submittedName>
        <fullName evidence="4">EAL domain-containing protein</fullName>
    </submittedName>
</protein>
<dbReference type="Proteomes" id="UP000886752">
    <property type="component" value="Unassembled WGS sequence"/>
</dbReference>
<dbReference type="Gene3D" id="3.20.20.450">
    <property type="entry name" value="EAL domain"/>
    <property type="match status" value="1"/>
</dbReference>
<dbReference type="Pfam" id="PF00563">
    <property type="entry name" value="EAL"/>
    <property type="match status" value="1"/>
</dbReference>
<dbReference type="InterPro" id="IPR035919">
    <property type="entry name" value="EAL_sf"/>
</dbReference>
<dbReference type="EMBL" id="DXHV01000055">
    <property type="protein sequence ID" value="HIW00586.1"/>
    <property type="molecule type" value="Genomic_DNA"/>
</dbReference>
<dbReference type="SUPFAM" id="SSF55073">
    <property type="entry name" value="Nucleotide cyclase"/>
    <property type="match status" value="1"/>
</dbReference>
<dbReference type="SMART" id="SM00052">
    <property type="entry name" value="EAL"/>
    <property type="match status" value="1"/>
</dbReference>
<dbReference type="PANTHER" id="PTHR33121">
    <property type="entry name" value="CYCLIC DI-GMP PHOSPHODIESTERASE PDEF"/>
    <property type="match status" value="1"/>
</dbReference>
<sequence length="773" mass="86716">MSRLLNKIIHKLFFVSARELWMALALILGISICGLGLVTWKATENIQNGSHKYFEEIAGGLSSSIRLGMRSTWHAMERLGKEHIYDDMRHDLEAEAMTRELNLNTLYVLGPDGRGHDHQHEQACDFSQVKGVRRALQGEFSVFNCTTLHTLEEGRIPKNQLAFAVPLKKNREIIGAVVADATDSWGQNISDVRLLSGSISFVLFDSSGTILFHSRDFASVHPMNRINVSVQSLLQAEEQRPILDQINALKERPLQKTISFQYSVNDVQRDSVLIPLQCSGLYLYVMSLGEFGTSEFFFLNRTVFLTAVAVILLLGIICAILGFFYRYCRSLALEDSVTGGMSSVRFEYELNQRLRTSTPGQYTFFSININKFKIFNDFFGRAQGDRLLKTFYANIEHALPAGATCLCRSGTDTFDLLCDRLHLDTVLDCLDGAAASTARSLPASGGHTAYAFSVRVGACILLDPQADYILLKDRVGMAMDRADRHFGNHIVYALYDKEDLMRARREKSIENCMQQSLAAGDFYILLQPKVELSTGRICGAEALVRWKHPQLGNIYPDEFVPILERNGFIQKVDAWVFTTVCGLMQKWHAQGKPWLPISINLSRVDLAHGHLLQDLIAIADAHGIPHHFLDLEITETLFCQEPTFIQNAIDAIRAAGFQCSMDDFGTGYSSLSLLPTLRVDTLKIDRSFLLSQNLDNPRERVVIRMIVDLGRELDLKVLAEGVETEAHRAFLEQCTCALAQGYLFSRPVPIEDFERLAFETGLCRPKASASENA</sequence>
<keyword evidence="1" id="KW-0812">Transmembrane</keyword>
<feature type="domain" description="EAL" evidence="2">
    <location>
        <begin position="506"/>
        <end position="761"/>
    </location>
</feature>
<keyword evidence="1" id="KW-0472">Membrane</keyword>
<dbReference type="InterPro" id="IPR001633">
    <property type="entry name" value="EAL_dom"/>
</dbReference>
<feature type="transmembrane region" description="Helical" evidence="1">
    <location>
        <begin position="303"/>
        <end position="325"/>
    </location>
</feature>
<evidence type="ECO:0000313" key="4">
    <source>
        <dbReference type="EMBL" id="HIW00586.1"/>
    </source>
</evidence>
<keyword evidence="1" id="KW-1133">Transmembrane helix</keyword>
<dbReference type="CDD" id="cd01948">
    <property type="entry name" value="EAL"/>
    <property type="match status" value="1"/>
</dbReference>
<evidence type="ECO:0000259" key="2">
    <source>
        <dbReference type="PROSITE" id="PS50883"/>
    </source>
</evidence>
<reference evidence="4" key="2">
    <citation type="submission" date="2021-04" db="EMBL/GenBank/DDBJ databases">
        <authorList>
            <person name="Gilroy R."/>
        </authorList>
    </citation>
    <scope>NUCLEOTIDE SEQUENCE</scope>
    <source>
        <strain evidence="4">ChiHecec2B26-446</strain>
    </source>
</reference>
<dbReference type="PANTHER" id="PTHR33121:SF71">
    <property type="entry name" value="OXYGEN SENSOR PROTEIN DOSP"/>
    <property type="match status" value="1"/>
</dbReference>
<dbReference type="PROSITE" id="PS50887">
    <property type="entry name" value="GGDEF"/>
    <property type="match status" value="1"/>
</dbReference>
<organism evidence="4 5">
    <name type="scientific">Candidatus Desulfovibrio intestinipullorum</name>
    <dbReference type="NCBI Taxonomy" id="2838536"/>
    <lineage>
        <taxon>Bacteria</taxon>
        <taxon>Pseudomonadati</taxon>
        <taxon>Thermodesulfobacteriota</taxon>
        <taxon>Desulfovibrionia</taxon>
        <taxon>Desulfovibrionales</taxon>
        <taxon>Desulfovibrionaceae</taxon>
        <taxon>Desulfovibrio</taxon>
    </lineage>
</organism>
<dbReference type="Gene3D" id="3.30.70.270">
    <property type="match status" value="1"/>
</dbReference>
<dbReference type="Pfam" id="PF00990">
    <property type="entry name" value="GGDEF"/>
    <property type="match status" value="1"/>
</dbReference>
<dbReference type="AlphaFoldDB" id="A0A9D1PWM2"/>
<dbReference type="SUPFAM" id="SSF141868">
    <property type="entry name" value="EAL domain-like"/>
    <property type="match status" value="1"/>
</dbReference>
<name>A0A9D1PWM2_9BACT</name>
<accession>A0A9D1PWM2</accession>